<dbReference type="SMART" id="SM00490">
    <property type="entry name" value="HELICc"/>
    <property type="match status" value="1"/>
</dbReference>
<comment type="function">
    <text evidence="15">Plays a critical role in recombination and DNA repair. Helps process Holliday junction intermediates to mature products by catalyzing branch migration. Has replication fork regression activity, unwinds stalled or blocked replication forks to make a HJ that can be resolved. Has a DNA unwinding activity characteristic of a DNA helicase with 3'-5' polarity.</text>
</comment>
<dbReference type="Pfam" id="PF19833">
    <property type="entry name" value="RecG_dom3_C"/>
    <property type="match status" value="1"/>
</dbReference>
<dbReference type="Pfam" id="PF17191">
    <property type="entry name" value="RecG_wedge"/>
    <property type="match status" value="1"/>
</dbReference>
<protein>
    <recommendedName>
        <fullName evidence="2 15">ATP-dependent DNA helicase RecG</fullName>
        <ecNumber evidence="13 15">5.6.2.4</ecNumber>
    </recommendedName>
</protein>
<evidence type="ECO:0000256" key="2">
    <source>
        <dbReference type="ARBA" id="ARBA00017846"/>
    </source>
</evidence>
<dbReference type="PROSITE" id="PS51194">
    <property type="entry name" value="HELICASE_CTER"/>
    <property type="match status" value="1"/>
</dbReference>
<evidence type="ECO:0000259" key="17">
    <source>
        <dbReference type="PROSITE" id="PS51194"/>
    </source>
</evidence>
<gene>
    <name evidence="18" type="primary">recG</name>
    <name evidence="18" type="ORF">H9901_03390</name>
</gene>
<evidence type="ECO:0000256" key="13">
    <source>
        <dbReference type="ARBA" id="ARBA00034808"/>
    </source>
</evidence>
<dbReference type="PANTHER" id="PTHR47964">
    <property type="entry name" value="ATP-DEPENDENT DNA HELICASE HOMOLOG RECG, CHLOROPLASTIC"/>
    <property type="match status" value="1"/>
</dbReference>
<dbReference type="GO" id="GO:0016787">
    <property type="term" value="F:hydrolase activity"/>
    <property type="evidence" value="ECO:0007669"/>
    <property type="project" value="UniProtKB-KW"/>
</dbReference>
<keyword evidence="3 15" id="KW-0547">Nucleotide-binding</keyword>
<dbReference type="GO" id="GO:0043138">
    <property type="term" value="F:3'-5' DNA helicase activity"/>
    <property type="evidence" value="ECO:0007669"/>
    <property type="project" value="UniProtKB-EC"/>
</dbReference>
<accession>A0A948TJC6</accession>
<evidence type="ECO:0000256" key="1">
    <source>
        <dbReference type="ARBA" id="ARBA00007504"/>
    </source>
</evidence>
<dbReference type="InterPro" id="IPR014001">
    <property type="entry name" value="Helicase_ATP-bd"/>
</dbReference>
<keyword evidence="11" id="KW-0413">Isomerase</keyword>
<dbReference type="InterPro" id="IPR027417">
    <property type="entry name" value="P-loop_NTPase"/>
</dbReference>
<dbReference type="NCBIfam" id="NF008168">
    <property type="entry name" value="PRK10917.2-2"/>
    <property type="match status" value="1"/>
</dbReference>
<dbReference type="InterPro" id="IPR033454">
    <property type="entry name" value="RecG_wedge"/>
</dbReference>
<evidence type="ECO:0000256" key="15">
    <source>
        <dbReference type="RuleBase" id="RU363016"/>
    </source>
</evidence>
<sequence>MESLQDSVMVLPGVGPKRLTALNQLGINTIYDLLFYFPFRYEDLSVKDLANVIDQEKVTLKGTVVADAVIARFGAHKIRVNVRLLIGHDVIMVTFFNQPWLKDKFHTGDEVAVYGKWDAKRHSLTGMKLIATQARAHQNEYEPIYTVNKAIRQQTLVQLIKSAYLKYHALLKDIIPQTLRQRYRLMDVQQLVRAMHFPKSLQEAKLAHRSAVFREFFLFQLRIQYLKRHNETAQKGLQLNYDLPAVKAFIHHLPFELTHAQKRVVNEICHDMHRPYHMNRLLQGDVGSGKTVVAAIAMFAAVTAGYQAALMVPTEVLAEQHWQNLSKLFAPEHVTVQLLTGTVTGKQRQTALHNIASGRANIIVGTHALIQDAVTFHKLGLVVIDEQHRFGVQQRRILREKGTDPDVLMMTATPIPRTLAITTYGEMDVSSIDEMPKGRLPVKTIWIRHNEVPQQLAFIRQQLAAGHQAFVITPLIAESEKLDLQNAETLYQQMQAYFGDQFKVALLHGQMSADEKEKVMQSFVENKVQLLVSTTVVEVGVDVPNATVMMIYDADRFGLAQLHQLRGRVGRGNAQAYCILVADPKNQTGIERMQIMTKTHNGFVLSQKDLEMRGSGDIFGSRQSGLPEFKIGDPVTDINALVTARDAVQAILDTDPHLQQPQHRNMYQYLQHIDLMSGSFD</sequence>
<dbReference type="InterPro" id="IPR045562">
    <property type="entry name" value="RecG_dom3_C"/>
</dbReference>
<keyword evidence="8" id="KW-0238">DNA-binding</keyword>
<evidence type="ECO:0000256" key="9">
    <source>
        <dbReference type="ARBA" id="ARBA00023172"/>
    </source>
</evidence>
<comment type="caution">
    <text evidence="18">The sequence shown here is derived from an EMBL/GenBank/DDBJ whole genome shotgun (WGS) entry which is preliminary data.</text>
</comment>
<keyword evidence="6 15" id="KW-0347">Helicase</keyword>
<dbReference type="InterPro" id="IPR001650">
    <property type="entry name" value="Helicase_C-like"/>
</dbReference>
<comment type="similarity">
    <text evidence="1 15">Belongs to the helicase family. RecG subfamily.</text>
</comment>
<name>A0A948TJC6_9LACO</name>
<dbReference type="SUPFAM" id="SSF50249">
    <property type="entry name" value="Nucleic acid-binding proteins"/>
    <property type="match status" value="1"/>
</dbReference>
<evidence type="ECO:0000256" key="6">
    <source>
        <dbReference type="ARBA" id="ARBA00022806"/>
    </source>
</evidence>
<evidence type="ECO:0000259" key="16">
    <source>
        <dbReference type="PROSITE" id="PS51192"/>
    </source>
</evidence>
<dbReference type="EC" id="5.6.2.4" evidence="13 15"/>
<dbReference type="Gene3D" id="2.40.50.140">
    <property type="entry name" value="Nucleic acid-binding proteins"/>
    <property type="match status" value="1"/>
</dbReference>
<evidence type="ECO:0000256" key="7">
    <source>
        <dbReference type="ARBA" id="ARBA00022840"/>
    </source>
</evidence>
<reference evidence="18" key="1">
    <citation type="journal article" date="2021" name="PeerJ">
        <title>Extensive microbial diversity within the chicken gut microbiome revealed by metagenomics and culture.</title>
        <authorList>
            <person name="Gilroy R."/>
            <person name="Ravi A."/>
            <person name="Getino M."/>
            <person name="Pursley I."/>
            <person name="Horton D.L."/>
            <person name="Alikhan N.F."/>
            <person name="Baker D."/>
            <person name="Gharbi K."/>
            <person name="Hall N."/>
            <person name="Watson M."/>
            <person name="Adriaenssens E.M."/>
            <person name="Foster-Nyarko E."/>
            <person name="Jarju S."/>
            <person name="Secka A."/>
            <person name="Antonio M."/>
            <person name="Oren A."/>
            <person name="Chaudhuri R.R."/>
            <person name="La Ragione R."/>
            <person name="Hildebrand F."/>
            <person name="Pallen M.J."/>
        </authorList>
    </citation>
    <scope>NUCLEOTIDE SEQUENCE</scope>
    <source>
        <strain evidence="18">F6-6636</strain>
    </source>
</reference>
<dbReference type="Gene3D" id="3.40.50.300">
    <property type="entry name" value="P-loop containing nucleotide triphosphate hydrolases"/>
    <property type="match status" value="2"/>
</dbReference>
<proteinExistence type="inferred from homology"/>
<keyword evidence="7 15" id="KW-0067">ATP-binding</keyword>
<organism evidence="18 19">
    <name type="scientific">Candidatus Paralactobacillus gallistercoris</name>
    <dbReference type="NCBI Taxonomy" id="2838724"/>
    <lineage>
        <taxon>Bacteria</taxon>
        <taxon>Bacillati</taxon>
        <taxon>Bacillota</taxon>
        <taxon>Bacilli</taxon>
        <taxon>Lactobacillales</taxon>
        <taxon>Lactobacillaceae</taxon>
        <taxon>Lactobacillus</taxon>
    </lineage>
</organism>
<dbReference type="Pfam" id="PF00270">
    <property type="entry name" value="DEAD"/>
    <property type="match status" value="1"/>
</dbReference>
<dbReference type="Proteomes" id="UP000777303">
    <property type="component" value="Unassembled WGS sequence"/>
</dbReference>
<dbReference type="CDD" id="cd04488">
    <property type="entry name" value="RecG_wedge_OBF"/>
    <property type="match status" value="1"/>
</dbReference>
<dbReference type="SUPFAM" id="SSF52540">
    <property type="entry name" value="P-loop containing nucleoside triphosphate hydrolases"/>
    <property type="match status" value="2"/>
</dbReference>
<evidence type="ECO:0000256" key="3">
    <source>
        <dbReference type="ARBA" id="ARBA00022741"/>
    </source>
</evidence>
<dbReference type="EMBL" id="JAHLFS010000046">
    <property type="protein sequence ID" value="MBU3851723.1"/>
    <property type="molecule type" value="Genomic_DNA"/>
</dbReference>
<dbReference type="AlphaFoldDB" id="A0A948TJC6"/>
<evidence type="ECO:0000313" key="19">
    <source>
        <dbReference type="Proteomes" id="UP000777303"/>
    </source>
</evidence>
<evidence type="ECO:0000256" key="5">
    <source>
        <dbReference type="ARBA" id="ARBA00022801"/>
    </source>
</evidence>
<evidence type="ECO:0000256" key="8">
    <source>
        <dbReference type="ARBA" id="ARBA00023125"/>
    </source>
</evidence>
<dbReference type="GO" id="GO:0005524">
    <property type="term" value="F:ATP binding"/>
    <property type="evidence" value="ECO:0007669"/>
    <property type="project" value="UniProtKB-KW"/>
</dbReference>
<dbReference type="NCBIfam" id="TIGR00643">
    <property type="entry name" value="recG"/>
    <property type="match status" value="1"/>
</dbReference>
<comment type="catalytic activity">
    <reaction evidence="14 15">
        <text>ATP + H2O = ADP + phosphate + H(+)</text>
        <dbReference type="Rhea" id="RHEA:13065"/>
        <dbReference type="ChEBI" id="CHEBI:15377"/>
        <dbReference type="ChEBI" id="CHEBI:15378"/>
        <dbReference type="ChEBI" id="CHEBI:30616"/>
        <dbReference type="ChEBI" id="CHEBI:43474"/>
        <dbReference type="ChEBI" id="CHEBI:456216"/>
        <dbReference type="EC" id="5.6.2.4"/>
    </reaction>
</comment>
<evidence type="ECO:0000256" key="11">
    <source>
        <dbReference type="ARBA" id="ARBA00023235"/>
    </source>
</evidence>
<dbReference type="InterPro" id="IPR011545">
    <property type="entry name" value="DEAD/DEAH_box_helicase_dom"/>
</dbReference>
<evidence type="ECO:0000313" key="18">
    <source>
        <dbReference type="EMBL" id="MBU3851723.1"/>
    </source>
</evidence>
<feature type="domain" description="Helicase ATP-binding" evidence="16">
    <location>
        <begin position="271"/>
        <end position="432"/>
    </location>
</feature>
<keyword evidence="4 15" id="KW-0227">DNA damage</keyword>
<dbReference type="NCBIfam" id="NF008165">
    <property type="entry name" value="PRK10917.1-3"/>
    <property type="match status" value="1"/>
</dbReference>
<feature type="domain" description="Helicase C-terminal" evidence="17">
    <location>
        <begin position="451"/>
        <end position="611"/>
    </location>
</feature>
<keyword evidence="5 15" id="KW-0378">Hydrolase</keyword>
<dbReference type="GO" id="GO:0003677">
    <property type="term" value="F:DNA binding"/>
    <property type="evidence" value="ECO:0007669"/>
    <property type="project" value="UniProtKB-KW"/>
</dbReference>
<dbReference type="InterPro" id="IPR012340">
    <property type="entry name" value="NA-bd_OB-fold"/>
</dbReference>
<keyword evidence="9 15" id="KW-0233">DNA recombination</keyword>
<dbReference type="PANTHER" id="PTHR47964:SF1">
    <property type="entry name" value="ATP-DEPENDENT DNA HELICASE HOMOLOG RECG, CHLOROPLASTIC"/>
    <property type="match status" value="1"/>
</dbReference>
<evidence type="ECO:0000256" key="10">
    <source>
        <dbReference type="ARBA" id="ARBA00023204"/>
    </source>
</evidence>
<dbReference type="SMART" id="SM00487">
    <property type="entry name" value="DEXDc"/>
    <property type="match status" value="1"/>
</dbReference>
<dbReference type="CDD" id="cd17992">
    <property type="entry name" value="DEXHc_RecG"/>
    <property type="match status" value="1"/>
</dbReference>
<reference evidence="18" key="2">
    <citation type="submission" date="2021-04" db="EMBL/GenBank/DDBJ databases">
        <authorList>
            <person name="Gilroy R."/>
        </authorList>
    </citation>
    <scope>NUCLEOTIDE SEQUENCE</scope>
    <source>
        <strain evidence="18">F6-6636</strain>
    </source>
</reference>
<evidence type="ECO:0000256" key="14">
    <source>
        <dbReference type="ARBA" id="ARBA00048988"/>
    </source>
</evidence>
<keyword evidence="10 15" id="KW-0234">DNA repair</keyword>
<dbReference type="PROSITE" id="PS51192">
    <property type="entry name" value="HELICASE_ATP_BIND_1"/>
    <property type="match status" value="1"/>
</dbReference>
<comment type="catalytic activity">
    <reaction evidence="12 15">
        <text>Couples ATP hydrolysis with the unwinding of duplex DNA by translocating in the 3'-5' direction.</text>
        <dbReference type="EC" id="5.6.2.4"/>
    </reaction>
</comment>
<dbReference type="InterPro" id="IPR047112">
    <property type="entry name" value="RecG/Mfd"/>
</dbReference>
<evidence type="ECO:0000256" key="4">
    <source>
        <dbReference type="ARBA" id="ARBA00022763"/>
    </source>
</evidence>
<dbReference type="CDD" id="cd18811">
    <property type="entry name" value="SF2_C_RecG"/>
    <property type="match status" value="1"/>
</dbReference>
<dbReference type="InterPro" id="IPR004609">
    <property type="entry name" value="ATP-dep_DNA_helicase_RecG"/>
</dbReference>
<dbReference type="GO" id="GO:0006310">
    <property type="term" value="P:DNA recombination"/>
    <property type="evidence" value="ECO:0007669"/>
    <property type="project" value="UniProtKB-UniRule"/>
</dbReference>
<dbReference type="Pfam" id="PF00271">
    <property type="entry name" value="Helicase_C"/>
    <property type="match status" value="1"/>
</dbReference>
<dbReference type="GO" id="GO:0006281">
    <property type="term" value="P:DNA repair"/>
    <property type="evidence" value="ECO:0007669"/>
    <property type="project" value="UniProtKB-UniRule"/>
</dbReference>
<evidence type="ECO:0000256" key="12">
    <source>
        <dbReference type="ARBA" id="ARBA00034617"/>
    </source>
</evidence>